<reference evidence="2" key="2">
    <citation type="submission" date="2015-03" db="EMBL/GenBank/DDBJ databases">
        <title>Genome sequence of Pseudoalteromonas citrea.</title>
        <authorList>
            <person name="Xie B.-B."/>
            <person name="Rong J.-C."/>
            <person name="Qin Q.-L."/>
            <person name="Zhang Y.-Z."/>
        </authorList>
    </citation>
    <scope>NUCLEOTIDE SEQUENCE</scope>
    <source>
        <strain evidence="2">DSM 8771</strain>
    </source>
</reference>
<feature type="repeat" description="TPR" evidence="1">
    <location>
        <begin position="33"/>
        <end position="66"/>
    </location>
</feature>
<dbReference type="Gene3D" id="1.25.40.10">
    <property type="entry name" value="Tetratricopeptide repeat domain"/>
    <property type="match status" value="2"/>
</dbReference>
<dbReference type="EMBL" id="AHBZ03000015">
    <property type="protein sequence ID" value="KAF7771906.1"/>
    <property type="molecule type" value="Genomic_DNA"/>
</dbReference>
<dbReference type="InterPro" id="IPR011990">
    <property type="entry name" value="TPR-like_helical_dom_sf"/>
</dbReference>
<evidence type="ECO:0000313" key="3">
    <source>
        <dbReference type="Proteomes" id="UP000016487"/>
    </source>
</evidence>
<evidence type="ECO:0000313" key="2">
    <source>
        <dbReference type="EMBL" id="KAF7771906.1"/>
    </source>
</evidence>
<sequence length="383" mass="43632">MILSDKAKATRDSSLYRQAEALFVRSLSLESNATTYLWYSILLTRLGRQQQAIEYLQQAITLNPLSSSLKRSLSHLLKSMAQLDTAQTVYQQAIELENDTAMHPFQSAKVNRHTPTSILAMADWHTATTALFTNCSSIEVCEQQVLAYLSVGANKAAEQLLDKMRPIHGHFIHSMNLIELSARGKDEQVLLNIQQRIARIPYTQEAQLELANAQFRAARFSSAKSTLLKLHPQWRNKSPLAHIEITADNYPAVILFAASTLYLNDTKNAEILLNKVHTFLQQGHVFDNIQTQFSLAQVASMLGNTQQALHYLSSALEMGWIESFNMQWWTLQNDHLLQALHETPKFKVLLTQHNKQRKILREDIRSKVLKVSTLSSYFYKTLH</sequence>
<proteinExistence type="predicted"/>
<dbReference type="Pfam" id="PF13181">
    <property type="entry name" value="TPR_8"/>
    <property type="match status" value="2"/>
</dbReference>
<evidence type="ECO:0008006" key="4">
    <source>
        <dbReference type="Google" id="ProtNLM"/>
    </source>
</evidence>
<evidence type="ECO:0000256" key="1">
    <source>
        <dbReference type="PROSITE-ProRule" id="PRU00339"/>
    </source>
</evidence>
<keyword evidence="1" id="KW-0802">TPR repeat</keyword>
<gene>
    <name evidence="2" type="ORF">PCIT_a1868</name>
</gene>
<dbReference type="Proteomes" id="UP000016487">
    <property type="component" value="Unassembled WGS sequence"/>
</dbReference>
<comment type="caution">
    <text evidence="2">The sequence shown here is derived from an EMBL/GenBank/DDBJ whole genome shotgun (WGS) entry which is preliminary data.</text>
</comment>
<dbReference type="PROSITE" id="PS50005">
    <property type="entry name" value="TPR"/>
    <property type="match status" value="1"/>
</dbReference>
<dbReference type="AlphaFoldDB" id="A0AAD4AJ24"/>
<reference evidence="2" key="1">
    <citation type="journal article" date="2012" name="J. Bacteriol.">
        <title>Genome sequences of type strains of seven species of the marine bacterium Pseudoalteromonas.</title>
        <authorList>
            <person name="Xie B.B."/>
            <person name="Shu Y.L."/>
            <person name="Qin Q.L."/>
            <person name="Rong J.C."/>
            <person name="Zhang X.Y."/>
            <person name="Chen X.L."/>
            <person name="Shi M."/>
            <person name="He H.L."/>
            <person name="Zhou B.C."/>
            <person name="Zhang Y.Z."/>
        </authorList>
    </citation>
    <scope>NUCLEOTIDE SEQUENCE</scope>
    <source>
        <strain evidence="2">DSM 8771</strain>
    </source>
</reference>
<name>A0AAD4AJ24_9GAMM</name>
<organism evidence="2 3">
    <name type="scientific">Pseudoalteromonas citrea</name>
    <dbReference type="NCBI Taxonomy" id="43655"/>
    <lineage>
        <taxon>Bacteria</taxon>
        <taxon>Pseudomonadati</taxon>
        <taxon>Pseudomonadota</taxon>
        <taxon>Gammaproteobacteria</taxon>
        <taxon>Alteromonadales</taxon>
        <taxon>Pseudoalteromonadaceae</taxon>
        <taxon>Pseudoalteromonas</taxon>
    </lineage>
</organism>
<accession>A0AAD4AJ24</accession>
<dbReference type="SUPFAM" id="SSF48452">
    <property type="entry name" value="TPR-like"/>
    <property type="match status" value="2"/>
</dbReference>
<protein>
    <recommendedName>
        <fullName evidence="4">Tetratricopeptide repeat protein</fullName>
    </recommendedName>
</protein>
<dbReference type="InterPro" id="IPR019734">
    <property type="entry name" value="TPR_rpt"/>
</dbReference>